<dbReference type="HOGENOM" id="CLU_2430408_0_0_1"/>
<dbReference type="AlphaFoldDB" id="A0A072UKG2"/>
<dbReference type="EMBL" id="CM001220">
    <property type="protein sequence ID" value="KEH30244.1"/>
    <property type="molecule type" value="Genomic_DNA"/>
</dbReference>
<reference evidence="2" key="3">
    <citation type="submission" date="2015-04" db="UniProtKB">
        <authorList>
            <consortium name="EnsemblPlants"/>
        </authorList>
    </citation>
    <scope>IDENTIFICATION</scope>
    <source>
        <strain evidence="2">cv. Jemalong A17</strain>
    </source>
</reference>
<accession>A0A072UKG2</accession>
<evidence type="ECO:0000313" key="1">
    <source>
        <dbReference type="EMBL" id="KEH30244.1"/>
    </source>
</evidence>
<dbReference type="EnsemblPlants" id="KEH30244">
    <property type="protein sequence ID" value="KEH30244"/>
    <property type="gene ID" value="MTR_4g065800"/>
</dbReference>
<evidence type="ECO:0000313" key="2">
    <source>
        <dbReference type="EnsemblPlants" id="KEH30244"/>
    </source>
</evidence>
<sequence>MVIRSIEIALVKLIPDLATWFTADKEKRVQYLSGKQPHTFVRYITTSLCSQGRSLEAVEGCVLMRTRIGPLRTLWRVSSPLMRFKDPSEGS</sequence>
<evidence type="ECO:0000313" key="3">
    <source>
        <dbReference type="Proteomes" id="UP000002051"/>
    </source>
</evidence>
<proteinExistence type="predicted"/>
<gene>
    <name evidence="1" type="ordered locus">MTR_4g065800</name>
</gene>
<reference evidence="1 3" key="2">
    <citation type="journal article" date="2014" name="BMC Genomics">
        <title>An improved genome release (version Mt4.0) for the model legume Medicago truncatula.</title>
        <authorList>
            <person name="Tang H."/>
            <person name="Krishnakumar V."/>
            <person name="Bidwell S."/>
            <person name="Rosen B."/>
            <person name="Chan A."/>
            <person name="Zhou S."/>
            <person name="Gentzbittel L."/>
            <person name="Childs K.L."/>
            <person name="Yandell M."/>
            <person name="Gundlach H."/>
            <person name="Mayer K.F."/>
            <person name="Schwartz D.C."/>
            <person name="Town C.D."/>
        </authorList>
    </citation>
    <scope>GENOME REANNOTATION</scope>
    <source>
        <strain evidence="1">A17</strain>
        <strain evidence="2 3">cv. Jemalong A17</strain>
    </source>
</reference>
<name>A0A072UKG2_MEDTR</name>
<reference evidence="1 3" key="1">
    <citation type="journal article" date="2011" name="Nature">
        <title>The Medicago genome provides insight into the evolution of rhizobial symbioses.</title>
        <authorList>
            <person name="Young N.D."/>
            <person name="Debelle F."/>
            <person name="Oldroyd G.E."/>
            <person name="Geurts R."/>
            <person name="Cannon S.B."/>
            <person name="Udvardi M.K."/>
            <person name="Benedito V.A."/>
            <person name="Mayer K.F."/>
            <person name="Gouzy J."/>
            <person name="Schoof H."/>
            <person name="Van de Peer Y."/>
            <person name="Proost S."/>
            <person name="Cook D.R."/>
            <person name="Meyers B.C."/>
            <person name="Spannagl M."/>
            <person name="Cheung F."/>
            <person name="De Mita S."/>
            <person name="Krishnakumar V."/>
            <person name="Gundlach H."/>
            <person name="Zhou S."/>
            <person name="Mudge J."/>
            <person name="Bharti A.K."/>
            <person name="Murray J.D."/>
            <person name="Naoumkina M.A."/>
            <person name="Rosen B."/>
            <person name="Silverstein K.A."/>
            <person name="Tang H."/>
            <person name="Rombauts S."/>
            <person name="Zhao P.X."/>
            <person name="Zhou P."/>
            <person name="Barbe V."/>
            <person name="Bardou P."/>
            <person name="Bechner M."/>
            <person name="Bellec A."/>
            <person name="Berger A."/>
            <person name="Berges H."/>
            <person name="Bidwell S."/>
            <person name="Bisseling T."/>
            <person name="Choisne N."/>
            <person name="Couloux A."/>
            <person name="Denny R."/>
            <person name="Deshpande S."/>
            <person name="Dai X."/>
            <person name="Doyle J.J."/>
            <person name="Dudez A.M."/>
            <person name="Farmer A.D."/>
            <person name="Fouteau S."/>
            <person name="Franken C."/>
            <person name="Gibelin C."/>
            <person name="Gish J."/>
            <person name="Goldstein S."/>
            <person name="Gonzalez A.J."/>
            <person name="Green P.J."/>
            <person name="Hallab A."/>
            <person name="Hartog M."/>
            <person name="Hua A."/>
            <person name="Humphray S.J."/>
            <person name="Jeong D.H."/>
            <person name="Jing Y."/>
            <person name="Jocker A."/>
            <person name="Kenton S.M."/>
            <person name="Kim D.J."/>
            <person name="Klee K."/>
            <person name="Lai H."/>
            <person name="Lang C."/>
            <person name="Lin S."/>
            <person name="Macmil S.L."/>
            <person name="Magdelenat G."/>
            <person name="Matthews L."/>
            <person name="McCorrison J."/>
            <person name="Monaghan E.L."/>
            <person name="Mun J.H."/>
            <person name="Najar F.Z."/>
            <person name="Nicholson C."/>
            <person name="Noirot C."/>
            <person name="O'Bleness M."/>
            <person name="Paule C.R."/>
            <person name="Poulain J."/>
            <person name="Prion F."/>
            <person name="Qin B."/>
            <person name="Qu C."/>
            <person name="Retzel E.F."/>
            <person name="Riddle C."/>
            <person name="Sallet E."/>
            <person name="Samain S."/>
            <person name="Samson N."/>
            <person name="Sanders I."/>
            <person name="Saurat O."/>
            <person name="Scarpelli C."/>
            <person name="Schiex T."/>
            <person name="Segurens B."/>
            <person name="Severin A.J."/>
            <person name="Sherrier D.J."/>
            <person name="Shi R."/>
            <person name="Sims S."/>
            <person name="Singer S.R."/>
            <person name="Sinharoy S."/>
            <person name="Sterck L."/>
            <person name="Viollet A."/>
            <person name="Wang B.B."/>
            <person name="Wang K."/>
            <person name="Wang M."/>
            <person name="Wang X."/>
            <person name="Warfsmann J."/>
            <person name="Weissenbach J."/>
            <person name="White D.D."/>
            <person name="White J.D."/>
            <person name="Wiley G.B."/>
            <person name="Wincker P."/>
            <person name="Xing Y."/>
            <person name="Yang L."/>
            <person name="Yao Z."/>
            <person name="Ying F."/>
            <person name="Zhai J."/>
            <person name="Zhou L."/>
            <person name="Zuber A."/>
            <person name="Denarie J."/>
            <person name="Dixon R.A."/>
            <person name="May G.D."/>
            <person name="Schwartz D.C."/>
            <person name="Rogers J."/>
            <person name="Quetier F."/>
            <person name="Town C.D."/>
            <person name="Roe B.A."/>
        </authorList>
    </citation>
    <scope>NUCLEOTIDE SEQUENCE [LARGE SCALE GENOMIC DNA]</scope>
    <source>
        <strain evidence="1">A17</strain>
        <strain evidence="2 3">cv. Jemalong A17</strain>
    </source>
</reference>
<keyword evidence="3" id="KW-1185">Reference proteome</keyword>
<protein>
    <submittedName>
        <fullName evidence="1 2">Uncharacterized protein</fullName>
    </submittedName>
</protein>
<dbReference type="Proteomes" id="UP000002051">
    <property type="component" value="Chromosome 4"/>
</dbReference>
<organism evidence="1 3">
    <name type="scientific">Medicago truncatula</name>
    <name type="common">Barrel medic</name>
    <name type="synonym">Medicago tribuloides</name>
    <dbReference type="NCBI Taxonomy" id="3880"/>
    <lineage>
        <taxon>Eukaryota</taxon>
        <taxon>Viridiplantae</taxon>
        <taxon>Streptophyta</taxon>
        <taxon>Embryophyta</taxon>
        <taxon>Tracheophyta</taxon>
        <taxon>Spermatophyta</taxon>
        <taxon>Magnoliopsida</taxon>
        <taxon>eudicotyledons</taxon>
        <taxon>Gunneridae</taxon>
        <taxon>Pentapetalae</taxon>
        <taxon>rosids</taxon>
        <taxon>fabids</taxon>
        <taxon>Fabales</taxon>
        <taxon>Fabaceae</taxon>
        <taxon>Papilionoideae</taxon>
        <taxon>50 kb inversion clade</taxon>
        <taxon>NPAAA clade</taxon>
        <taxon>Hologalegina</taxon>
        <taxon>IRL clade</taxon>
        <taxon>Trifolieae</taxon>
        <taxon>Medicago</taxon>
    </lineage>
</organism>